<evidence type="ECO:0000313" key="2">
    <source>
        <dbReference type="EMBL" id="MSS02092.1"/>
    </source>
</evidence>
<organism evidence="2 3">
    <name type="scientific">Floccifex porci</name>
    <dbReference type="NCBI Taxonomy" id="2606629"/>
    <lineage>
        <taxon>Bacteria</taxon>
        <taxon>Bacillati</taxon>
        <taxon>Bacillota</taxon>
        <taxon>Erysipelotrichia</taxon>
        <taxon>Erysipelotrichales</taxon>
        <taxon>Erysipelotrichaceae</taxon>
        <taxon>Floccifex</taxon>
    </lineage>
</organism>
<evidence type="ECO:0000256" key="1">
    <source>
        <dbReference type="SAM" id="Phobius"/>
    </source>
</evidence>
<dbReference type="Gene3D" id="1.20.120.20">
    <property type="entry name" value="Apolipoprotein"/>
    <property type="match status" value="1"/>
</dbReference>
<gene>
    <name evidence="2" type="ORF">FYJ50_08320</name>
</gene>
<evidence type="ECO:0000313" key="3">
    <source>
        <dbReference type="Proteomes" id="UP000470082"/>
    </source>
</evidence>
<keyword evidence="1" id="KW-1133">Transmembrane helix</keyword>
<comment type="caution">
    <text evidence="2">The sequence shown here is derived from an EMBL/GenBank/DDBJ whole genome shotgun (WGS) entry which is preliminary data.</text>
</comment>
<feature type="transmembrane region" description="Helical" evidence="1">
    <location>
        <begin position="38"/>
        <end position="63"/>
    </location>
</feature>
<feature type="transmembrane region" description="Helical" evidence="1">
    <location>
        <begin position="6"/>
        <end position="26"/>
    </location>
</feature>
<dbReference type="Pfam" id="PF06541">
    <property type="entry name" value="ABC_trans_CmpB"/>
    <property type="match status" value="1"/>
</dbReference>
<accession>A0A7X2N442</accession>
<dbReference type="InterPro" id="IPR010540">
    <property type="entry name" value="CmpB_TMEM229"/>
</dbReference>
<name>A0A7X2N442_9FIRM</name>
<protein>
    <submittedName>
        <fullName evidence="2">Uncharacterized protein</fullName>
    </submittedName>
</protein>
<feature type="transmembrane region" description="Helical" evidence="1">
    <location>
        <begin position="147"/>
        <end position="165"/>
    </location>
</feature>
<feature type="transmembrane region" description="Helical" evidence="1">
    <location>
        <begin position="112"/>
        <end position="135"/>
    </location>
</feature>
<dbReference type="Proteomes" id="UP000470082">
    <property type="component" value="Unassembled WGS sequence"/>
</dbReference>
<dbReference type="EMBL" id="VUMM01000019">
    <property type="protein sequence ID" value="MSS02092.1"/>
    <property type="molecule type" value="Genomic_DNA"/>
</dbReference>
<reference evidence="2 3" key="1">
    <citation type="submission" date="2019-08" db="EMBL/GenBank/DDBJ databases">
        <title>In-depth cultivation of the pig gut microbiome towards novel bacterial diversity and tailored functional studies.</title>
        <authorList>
            <person name="Wylensek D."/>
            <person name="Hitch T.C.A."/>
            <person name="Clavel T."/>
        </authorList>
    </citation>
    <scope>NUCLEOTIDE SEQUENCE [LARGE SCALE GENOMIC DNA]</scope>
    <source>
        <strain evidence="2 3">LKV-178-WT-2G</strain>
    </source>
</reference>
<keyword evidence="3" id="KW-1185">Reference proteome</keyword>
<proteinExistence type="predicted"/>
<keyword evidence="1" id="KW-0472">Membrane</keyword>
<dbReference type="RefSeq" id="WP_154460979.1">
    <property type="nucleotide sequence ID" value="NZ_JBJEEW010000034.1"/>
</dbReference>
<dbReference type="AlphaFoldDB" id="A0A7X2N442"/>
<sequence length="344" mass="39567">MSLGLSEFVIVFFLFSVLGWCMEVILKMIELHRFVNRGFLIGPYCPIYGFGVVFIIVILQDILHLNTGIFSTFAGGFIVCGILEYFVSYIMEKRYHARWWDYSTKPFNIHGRVWIGNLILFGLAAFVILQIIYPVIRLGLNAISEPVKWVISILIVILMTGDVILSRLAMHVIRDEIDGTQADDSEEISTKVHMALKNRSLFVARLERAYPTMKVSPSVLKEKILEAELRAKQALKDMDEAIDEKKYEMYKTVSEKAETIGRTMSDVSDMDTEEFKQYIGEVKEDMKDAFDEKKQEVYRSVSSKAESIGKTISEVSDKKSEYLEEVKESLMDKKENLLNRKKED</sequence>
<feature type="transmembrane region" description="Helical" evidence="1">
    <location>
        <begin position="69"/>
        <end position="91"/>
    </location>
</feature>
<keyword evidence="1" id="KW-0812">Transmembrane</keyword>